<dbReference type="KEGG" id="lgi:LOTGIDRAFT_103326"/>
<feature type="transmembrane region" description="Helical" evidence="9">
    <location>
        <begin position="74"/>
        <end position="94"/>
    </location>
</feature>
<evidence type="ECO:0000256" key="1">
    <source>
        <dbReference type="ARBA" id="ARBA00004141"/>
    </source>
</evidence>
<evidence type="ECO:0000313" key="11">
    <source>
        <dbReference type="EMBL" id="ESP05383.1"/>
    </source>
</evidence>
<dbReference type="PROSITE" id="PS00237">
    <property type="entry name" value="G_PROTEIN_RECEP_F1_1"/>
    <property type="match status" value="1"/>
</dbReference>
<keyword evidence="6 8" id="KW-0675">Receptor</keyword>
<feature type="transmembrane region" description="Helical" evidence="9">
    <location>
        <begin position="209"/>
        <end position="231"/>
    </location>
</feature>
<protein>
    <recommendedName>
        <fullName evidence="10">G-protein coupled receptors family 1 profile domain-containing protein</fullName>
    </recommendedName>
</protein>
<feature type="transmembrane region" description="Helical" evidence="9">
    <location>
        <begin position="114"/>
        <end position="137"/>
    </location>
</feature>
<keyword evidence="12" id="KW-1185">Reference proteome</keyword>
<feature type="transmembrane region" description="Helical" evidence="9">
    <location>
        <begin position="302"/>
        <end position="322"/>
    </location>
</feature>
<name>V4B4I3_LOTGI</name>
<feature type="transmembrane region" description="Helical" evidence="9">
    <location>
        <begin position="342"/>
        <end position="364"/>
    </location>
</feature>
<dbReference type="GO" id="GO:0004930">
    <property type="term" value="F:G protein-coupled receptor activity"/>
    <property type="evidence" value="ECO:0007669"/>
    <property type="project" value="UniProtKB-KW"/>
</dbReference>
<comment type="subcellular location">
    <subcellularLocation>
        <location evidence="1">Membrane</location>
        <topology evidence="1">Multi-pass membrane protein</topology>
    </subcellularLocation>
</comment>
<dbReference type="OMA" id="KLEYAQT"/>
<evidence type="ECO:0000259" key="10">
    <source>
        <dbReference type="PROSITE" id="PS50262"/>
    </source>
</evidence>
<dbReference type="HOGENOM" id="CLU_009579_6_3_1"/>
<dbReference type="PROSITE" id="PS50262">
    <property type="entry name" value="G_PROTEIN_RECEP_F1_2"/>
    <property type="match status" value="1"/>
</dbReference>
<dbReference type="GO" id="GO:0005886">
    <property type="term" value="C:plasma membrane"/>
    <property type="evidence" value="ECO:0007669"/>
    <property type="project" value="TreeGrafter"/>
</dbReference>
<evidence type="ECO:0000256" key="6">
    <source>
        <dbReference type="ARBA" id="ARBA00023170"/>
    </source>
</evidence>
<keyword evidence="7 8" id="KW-0807">Transducer</keyword>
<dbReference type="GeneID" id="20229736"/>
<dbReference type="PANTHER" id="PTHR24243">
    <property type="entry name" value="G-PROTEIN COUPLED RECEPTOR"/>
    <property type="match status" value="1"/>
</dbReference>
<evidence type="ECO:0000256" key="4">
    <source>
        <dbReference type="ARBA" id="ARBA00023040"/>
    </source>
</evidence>
<evidence type="ECO:0000256" key="8">
    <source>
        <dbReference type="RuleBase" id="RU000688"/>
    </source>
</evidence>
<keyword evidence="4 8" id="KW-0297">G-protein coupled receptor</keyword>
<evidence type="ECO:0000256" key="5">
    <source>
        <dbReference type="ARBA" id="ARBA00023136"/>
    </source>
</evidence>
<evidence type="ECO:0000256" key="9">
    <source>
        <dbReference type="SAM" id="Phobius"/>
    </source>
</evidence>
<evidence type="ECO:0000256" key="3">
    <source>
        <dbReference type="ARBA" id="ARBA00022989"/>
    </source>
</evidence>
<reference evidence="11 12" key="1">
    <citation type="journal article" date="2013" name="Nature">
        <title>Insights into bilaterian evolution from three spiralian genomes.</title>
        <authorList>
            <person name="Simakov O."/>
            <person name="Marletaz F."/>
            <person name="Cho S.J."/>
            <person name="Edsinger-Gonzales E."/>
            <person name="Havlak P."/>
            <person name="Hellsten U."/>
            <person name="Kuo D.H."/>
            <person name="Larsson T."/>
            <person name="Lv J."/>
            <person name="Arendt D."/>
            <person name="Savage R."/>
            <person name="Osoegawa K."/>
            <person name="de Jong P."/>
            <person name="Grimwood J."/>
            <person name="Chapman J.A."/>
            <person name="Shapiro H."/>
            <person name="Aerts A."/>
            <person name="Otillar R.P."/>
            <person name="Terry A.Y."/>
            <person name="Boore J.L."/>
            <person name="Grigoriev I.V."/>
            <person name="Lindberg D.R."/>
            <person name="Seaver E.C."/>
            <person name="Weisblat D.A."/>
            <person name="Putnam N.H."/>
            <person name="Rokhsar D.S."/>
        </authorList>
    </citation>
    <scope>NUCLEOTIDE SEQUENCE [LARGE SCALE GENOMIC DNA]</scope>
</reference>
<dbReference type="PANTHER" id="PTHR24243:SF224">
    <property type="entry name" value="G-PROTEIN COUPLED RECEPTOR 19-RELATED"/>
    <property type="match status" value="1"/>
</dbReference>
<dbReference type="SUPFAM" id="SSF81321">
    <property type="entry name" value="Family A G protein-coupled receptor-like"/>
    <property type="match status" value="1"/>
</dbReference>
<keyword evidence="3 9" id="KW-1133">Transmembrane helix</keyword>
<evidence type="ECO:0000313" key="12">
    <source>
        <dbReference type="Proteomes" id="UP000030746"/>
    </source>
</evidence>
<feature type="transmembrane region" description="Helical" evidence="9">
    <location>
        <begin position="37"/>
        <end position="62"/>
    </location>
</feature>
<accession>V4B4I3</accession>
<dbReference type="OrthoDB" id="5964776at2759"/>
<dbReference type="PRINTS" id="PR00237">
    <property type="entry name" value="GPCRRHODOPSN"/>
</dbReference>
<evidence type="ECO:0000256" key="7">
    <source>
        <dbReference type="ARBA" id="ARBA00023224"/>
    </source>
</evidence>
<feature type="transmembrane region" description="Helical" evidence="9">
    <location>
        <begin position="149"/>
        <end position="170"/>
    </location>
</feature>
<dbReference type="Pfam" id="PF00001">
    <property type="entry name" value="7tm_1"/>
    <property type="match status" value="1"/>
</dbReference>
<dbReference type="AlphaFoldDB" id="V4B4I3"/>
<keyword evidence="5 9" id="KW-0472">Membrane</keyword>
<gene>
    <name evidence="11" type="ORF">LOTGIDRAFT_103326</name>
</gene>
<feature type="domain" description="G-protein coupled receptors family 1 profile" evidence="10">
    <location>
        <begin position="53"/>
        <end position="361"/>
    </location>
</feature>
<evidence type="ECO:0000256" key="2">
    <source>
        <dbReference type="ARBA" id="ARBA00022692"/>
    </source>
</evidence>
<dbReference type="Gene3D" id="1.20.1070.10">
    <property type="entry name" value="Rhodopsin 7-helix transmembrane proteins"/>
    <property type="match status" value="1"/>
</dbReference>
<proteinExistence type="inferred from homology"/>
<keyword evidence="2 8" id="KW-0812">Transmembrane</keyword>
<comment type="similarity">
    <text evidence="8">Belongs to the G-protein coupled receptor 1 family.</text>
</comment>
<sequence length="384" mass="44377">MTIDNRTLYNTSADQRNITAYSSPDFIHPFSYLHIKIIFIILYGVVFTGCFIGNIGIILLIIKNKALRTRTNFFLANLAVADFCVGIFCVLPNLSTFLSPAWVLGKVMCKLYYFVQGMSYTASILLLTVIAIERYIAIMHPLRSRHLFTFVRLQIAQVCIWLLACCYNIPHLLVFDTVDIITSKGEQMSFCFVNLSDKDMRTLSTVNFVLWYIIPLVSMIIMYTRISITLWRTSHSQSEIRPTFVLYQKNRNVKGSQMKKLLCVKVHEPTDGDDNYKHNMKFDMSNRDTSSSGSGLTARRKVIRLLMILLITFAFCVLPNHLRVLLHYWHIDPPQSAGIGLLPPVSYLLLYLNSALNPGLYWVFSESFRRSLRETFTCRRRKRR</sequence>
<organism evidence="11 12">
    <name type="scientific">Lottia gigantea</name>
    <name type="common">Giant owl limpet</name>
    <dbReference type="NCBI Taxonomy" id="225164"/>
    <lineage>
        <taxon>Eukaryota</taxon>
        <taxon>Metazoa</taxon>
        <taxon>Spiralia</taxon>
        <taxon>Lophotrochozoa</taxon>
        <taxon>Mollusca</taxon>
        <taxon>Gastropoda</taxon>
        <taxon>Patellogastropoda</taxon>
        <taxon>Lottioidea</taxon>
        <taxon>Lottiidae</taxon>
        <taxon>Lottia</taxon>
    </lineage>
</organism>
<dbReference type="EMBL" id="KB199650">
    <property type="protein sequence ID" value="ESP05383.1"/>
    <property type="molecule type" value="Genomic_DNA"/>
</dbReference>
<dbReference type="RefSeq" id="XP_009043928.1">
    <property type="nucleotide sequence ID" value="XM_009045680.1"/>
</dbReference>
<dbReference type="Proteomes" id="UP000030746">
    <property type="component" value="Unassembled WGS sequence"/>
</dbReference>
<dbReference type="InterPro" id="IPR000276">
    <property type="entry name" value="GPCR_Rhodpsn"/>
</dbReference>
<dbReference type="CTD" id="20229736"/>
<dbReference type="InterPro" id="IPR017452">
    <property type="entry name" value="GPCR_Rhodpsn_7TM"/>
</dbReference>